<dbReference type="InterPro" id="IPR005749">
    <property type="entry name" value="Ribosomal_uL15_bac-type"/>
</dbReference>
<feature type="domain" description="Large ribosomal subunit protein uL15/eL18" evidence="6">
    <location>
        <begin position="96"/>
        <end position="174"/>
    </location>
</feature>
<dbReference type="GO" id="GO:0003735">
    <property type="term" value="F:structural constituent of ribosome"/>
    <property type="evidence" value="ECO:0007669"/>
    <property type="project" value="InterPro"/>
</dbReference>
<dbReference type="PANTHER" id="PTHR12934">
    <property type="entry name" value="50S RIBOSOMAL PROTEIN L15"/>
    <property type="match status" value="1"/>
</dbReference>
<gene>
    <name evidence="7" type="ORF">CBOVIS_LOCUS9850</name>
</gene>
<dbReference type="OrthoDB" id="361383at2759"/>
<dbReference type="InterPro" id="IPR036227">
    <property type="entry name" value="Ribosomal_uL15/eL18_sf"/>
</dbReference>
<evidence type="ECO:0000256" key="2">
    <source>
        <dbReference type="ARBA" id="ARBA00022980"/>
    </source>
</evidence>
<keyword evidence="3" id="KW-0687">Ribonucleoprotein</keyword>
<keyword evidence="8" id="KW-1185">Reference proteome</keyword>
<evidence type="ECO:0000259" key="6">
    <source>
        <dbReference type="Pfam" id="PF00828"/>
    </source>
</evidence>
<comment type="similarity">
    <text evidence="1">Belongs to the universal ribosomal protein uL15 family.</text>
</comment>
<sequence>MAQVARSAKERALQIVEQATRIRLQDARDNIGARTTGRLVKKAHNQTGHTQGALERAAKPPLGWIWGDFFRPWQRMFPGEKQFNADINIRREYIPLSLIELARLIDLGWVDTKRPIDVSTLCATKKFKLNPRIRQYGFDLTGEGADVFPYAVDIEVQYATQSAIAAIEKVGGRIRTAYFDAQALEAAVDPKSWFEKGLVVPQRKAPPPSLIGYYADPKNRGYLCDEETIEEERRKLAAVRGYEVAELKIKSELKPINQVFHGIPSGSVVSLADKKVFAPTSELHREYYNKKRADKFYS</sequence>
<dbReference type="InterPro" id="IPR021131">
    <property type="entry name" value="Ribosomal_uL15/eL18"/>
</dbReference>
<accession>A0A8S1F8P8</accession>
<evidence type="ECO:0000256" key="1">
    <source>
        <dbReference type="ARBA" id="ARBA00007320"/>
    </source>
</evidence>
<proteinExistence type="inferred from homology"/>
<dbReference type="Pfam" id="PF00828">
    <property type="entry name" value="Ribosomal_L27A"/>
    <property type="match status" value="1"/>
</dbReference>
<dbReference type="GO" id="GO:0006412">
    <property type="term" value="P:translation"/>
    <property type="evidence" value="ECO:0007669"/>
    <property type="project" value="InterPro"/>
</dbReference>
<keyword evidence="2" id="KW-0689">Ribosomal protein</keyword>
<evidence type="ECO:0000256" key="5">
    <source>
        <dbReference type="ARBA" id="ARBA00035423"/>
    </source>
</evidence>
<dbReference type="SUPFAM" id="SSF52080">
    <property type="entry name" value="Ribosomal proteins L15p and L18e"/>
    <property type="match status" value="1"/>
</dbReference>
<evidence type="ECO:0000313" key="7">
    <source>
        <dbReference type="EMBL" id="CAB3408012.1"/>
    </source>
</evidence>
<dbReference type="PANTHER" id="PTHR12934:SF11">
    <property type="entry name" value="LARGE RIBOSOMAL SUBUNIT PROTEIN UL15M"/>
    <property type="match status" value="1"/>
</dbReference>
<name>A0A8S1F8P8_9PELO</name>
<organism evidence="7 8">
    <name type="scientific">Caenorhabditis bovis</name>
    <dbReference type="NCBI Taxonomy" id="2654633"/>
    <lineage>
        <taxon>Eukaryota</taxon>
        <taxon>Metazoa</taxon>
        <taxon>Ecdysozoa</taxon>
        <taxon>Nematoda</taxon>
        <taxon>Chromadorea</taxon>
        <taxon>Rhabditida</taxon>
        <taxon>Rhabditina</taxon>
        <taxon>Rhabditomorpha</taxon>
        <taxon>Rhabditoidea</taxon>
        <taxon>Rhabditidae</taxon>
        <taxon>Peloderinae</taxon>
        <taxon>Caenorhabditis</taxon>
    </lineage>
</organism>
<dbReference type="AlphaFoldDB" id="A0A8S1F8P8"/>
<protein>
    <recommendedName>
        <fullName evidence="4">Large ribosomal subunit protein uL15m</fullName>
    </recommendedName>
    <alternativeName>
        <fullName evidence="5">39S ribosomal protein L15, mitochondrial</fullName>
    </alternativeName>
</protein>
<reference evidence="7 8" key="1">
    <citation type="submission" date="2020-04" db="EMBL/GenBank/DDBJ databases">
        <authorList>
            <person name="Laetsch R D."/>
            <person name="Stevens L."/>
            <person name="Kumar S."/>
            <person name="Blaxter L. M."/>
        </authorList>
    </citation>
    <scope>NUCLEOTIDE SEQUENCE [LARGE SCALE GENOMIC DNA]</scope>
</reference>
<dbReference type="EMBL" id="CADEPM010000006">
    <property type="protein sequence ID" value="CAB3408012.1"/>
    <property type="molecule type" value="Genomic_DNA"/>
</dbReference>
<evidence type="ECO:0000256" key="3">
    <source>
        <dbReference type="ARBA" id="ARBA00023274"/>
    </source>
</evidence>
<evidence type="ECO:0000256" key="4">
    <source>
        <dbReference type="ARBA" id="ARBA00035299"/>
    </source>
</evidence>
<dbReference type="GO" id="GO:0005762">
    <property type="term" value="C:mitochondrial large ribosomal subunit"/>
    <property type="evidence" value="ECO:0007669"/>
    <property type="project" value="TreeGrafter"/>
</dbReference>
<dbReference type="Proteomes" id="UP000494206">
    <property type="component" value="Unassembled WGS sequence"/>
</dbReference>
<evidence type="ECO:0000313" key="8">
    <source>
        <dbReference type="Proteomes" id="UP000494206"/>
    </source>
</evidence>
<comment type="caution">
    <text evidence="7">The sequence shown here is derived from an EMBL/GenBank/DDBJ whole genome shotgun (WGS) entry which is preliminary data.</text>
</comment>